<dbReference type="GO" id="GO:0003723">
    <property type="term" value="F:RNA binding"/>
    <property type="evidence" value="ECO:0007669"/>
    <property type="project" value="InterPro"/>
</dbReference>
<dbReference type="GO" id="GO:0006355">
    <property type="term" value="P:regulation of DNA-templated transcription"/>
    <property type="evidence" value="ECO:0007669"/>
    <property type="project" value="InterPro"/>
</dbReference>
<dbReference type="Proteomes" id="UP000320231">
    <property type="component" value="Chromosome"/>
</dbReference>
<dbReference type="AlphaFoldDB" id="A0A455U6N4"/>
<evidence type="ECO:0000313" key="2">
    <source>
        <dbReference type="EMBL" id="BBI61625.1"/>
    </source>
</evidence>
<feature type="compositionally biased region" description="Basic and acidic residues" evidence="1">
    <location>
        <begin position="16"/>
        <end position="33"/>
    </location>
</feature>
<evidence type="ECO:0008006" key="4">
    <source>
        <dbReference type="Google" id="ProtNLM"/>
    </source>
</evidence>
<dbReference type="Gene3D" id="2.30.30.100">
    <property type="match status" value="1"/>
</dbReference>
<accession>A0A455U6N4</accession>
<protein>
    <recommendedName>
        <fullName evidence="4">RNA chaperone Hfq</fullName>
    </recommendedName>
</protein>
<proteinExistence type="predicted"/>
<feature type="region of interest" description="Disordered" evidence="1">
    <location>
        <begin position="1"/>
        <end position="42"/>
    </location>
</feature>
<organism evidence="2 3">
    <name type="scientific">Vreelandella sulfidaeris</name>
    <dbReference type="NCBI Taxonomy" id="115553"/>
    <lineage>
        <taxon>Bacteria</taxon>
        <taxon>Pseudomonadati</taxon>
        <taxon>Pseudomonadota</taxon>
        <taxon>Gammaproteobacteria</taxon>
        <taxon>Oceanospirillales</taxon>
        <taxon>Halomonadaceae</taxon>
        <taxon>Vreelandella</taxon>
    </lineage>
</organism>
<dbReference type="KEGG" id="hsr:HSBAA_29310"/>
<reference evidence="2 3" key="1">
    <citation type="journal article" date="2019" name="Microbiol. Resour. Announc.">
        <title>Complete Genome Sequence of Halomonas sulfidaeris Strain Esulfide1 Isolated from a Metal Sulfide Rock at a Depth of 2,200 Meters, Obtained Using Nanopore Sequencing.</title>
        <authorList>
            <person name="Saito M."/>
            <person name="Nishigata A."/>
            <person name="Galipon J."/>
            <person name="Arakawa K."/>
        </authorList>
    </citation>
    <scope>NUCLEOTIDE SEQUENCE [LARGE SCALE GENOMIC DNA]</scope>
    <source>
        <strain evidence="2 3">ATCC BAA-803</strain>
    </source>
</reference>
<feature type="compositionally biased region" description="Polar residues" evidence="1">
    <location>
        <begin position="1"/>
        <end position="14"/>
    </location>
</feature>
<dbReference type="Pfam" id="PF17209">
    <property type="entry name" value="Hfq"/>
    <property type="match status" value="1"/>
</dbReference>
<evidence type="ECO:0000256" key="1">
    <source>
        <dbReference type="SAM" id="MobiDB-lite"/>
    </source>
</evidence>
<gene>
    <name evidence="2" type="ORF">HSBAA_29310</name>
</gene>
<name>A0A455U6N4_9GAMM</name>
<dbReference type="EMBL" id="AP019514">
    <property type="protein sequence ID" value="BBI61625.1"/>
    <property type="molecule type" value="Genomic_DNA"/>
</dbReference>
<evidence type="ECO:0000313" key="3">
    <source>
        <dbReference type="Proteomes" id="UP000320231"/>
    </source>
</evidence>
<dbReference type="InterPro" id="IPR005001">
    <property type="entry name" value="Hfq"/>
</dbReference>
<sequence length="107" mass="11693">MKSTASRPILSTSVARRVDAHSQSKPSFKDAKKAKPPARRQLEQHESALVGMIRNQTPIAIVLLDGTVLSAVKPIGFDRYSVAIEHCGDREIIFKSAIARIVMPVEG</sequence>